<dbReference type="GO" id="GO:0008270">
    <property type="term" value="F:zinc ion binding"/>
    <property type="evidence" value="ECO:0007669"/>
    <property type="project" value="UniProtKB-KW"/>
</dbReference>
<dbReference type="Proteomes" id="UP001215598">
    <property type="component" value="Unassembled WGS sequence"/>
</dbReference>
<evidence type="ECO:0000256" key="2">
    <source>
        <dbReference type="ARBA" id="ARBA00022771"/>
    </source>
</evidence>
<comment type="caution">
    <text evidence="6">The sequence shown here is derived from an EMBL/GenBank/DDBJ whole genome shotgun (WGS) entry which is preliminary data.</text>
</comment>
<proteinExistence type="predicted"/>
<dbReference type="PROSITE" id="PS50865">
    <property type="entry name" value="ZF_MYND_2"/>
    <property type="match status" value="1"/>
</dbReference>
<evidence type="ECO:0000256" key="3">
    <source>
        <dbReference type="ARBA" id="ARBA00022833"/>
    </source>
</evidence>
<organism evidence="6 7">
    <name type="scientific">Mycena metata</name>
    <dbReference type="NCBI Taxonomy" id="1033252"/>
    <lineage>
        <taxon>Eukaryota</taxon>
        <taxon>Fungi</taxon>
        <taxon>Dikarya</taxon>
        <taxon>Basidiomycota</taxon>
        <taxon>Agaricomycotina</taxon>
        <taxon>Agaricomycetes</taxon>
        <taxon>Agaricomycetidae</taxon>
        <taxon>Agaricales</taxon>
        <taxon>Marasmiineae</taxon>
        <taxon>Mycenaceae</taxon>
        <taxon>Mycena</taxon>
    </lineage>
</organism>
<evidence type="ECO:0000256" key="4">
    <source>
        <dbReference type="PROSITE-ProRule" id="PRU00134"/>
    </source>
</evidence>
<keyword evidence="3" id="KW-0862">Zinc</keyword>
<evidence type="ECO:0000256" key="1">
    <source>
        <dbReference type="ARBA" id="ARBA00022723"/>
    </source>
</evidence>
<dbReference type="InterPro" id="IPR002893">
    <property type="entry name" value="Znf_MYND"/>
</dbReference>
<keyword evidence="1" id="KW-0479">Metal-binding</keyword>
<dbReference type="EMBL" id="JARKIB010000042">
    <property type="protein sequence ID" value="KAJ7758278.1"/>
    <property type="molecule type" value="Genomic_DNA"/>
</dbReference>
<reference evidence="6" key="1">
    <citation type="submission" date="2023-03" db="EMBL/GenBank/DDBJ databases">
        <title>Massive genome expansion in bonnet fungi (Mycena s.s.) driven by repeated elements and novel gene families across ecological guilds.</title>
        <authorList>
            <consortium name="Lawrence Berkeley National Laboratory"/>
            <person name="Harder C.B."/>
            <person name="Miyauchi S."/>
            <person name="Viragh M."/>
            <person name="Kuo A."/>
            <person name="Thoen E."/>
            <person name="Andreopoulos B."/>
            <person name="Lu D."/>
            <person name="Skrede I."/>
            <person name="Drula E."/>
            <person name="Henrissat B."/>
            <person name="Morin E."/>
            <person name="Kohler A."/>
            <person name="Barry K."/>
            <person name="LaButti K."/>
            <person name="Morin E."/>
            <person name="Salamov A."/>
            <person name="Lipzen A."/>
            <person name="Mereny Z."/>
            <person name="Hegedus B."/>
            <person name="Baldrian P."/>
            <person name="Stursova M."/>
            <person name="Weitz H."/>
            <person name="Taylor A."/>
            <person name="Grigoriev I.V."/>
            <person name="Nagy L.G."/>
            <person name="Martin F."/>
            <person name="Kauserud H."/>
        </authorList>
    </citation>
    <scope>NUCLEOTIDE SEQUENCE</scope>
    <source>
        <strain evidence="6">CBHHK182m</strain>
    </source>
</reference>
<dbReference type="Pfam" id="PF01753">
    <property type="entry name" value="zf-MYND"/>
    <property type="match status" value="1"/>
</dbReference>
<evidence type="ECO:0000313" key="7">
    <source>
        <dbReference type="Proteomes" id="UP001215598"/>
    </source>
</evidence>
<name>A0AAD7J9A1_9AGAR</name>
<evidence type="ECO:0000259" key="5">
    <source>
        <dbReference type="PROSITE" id="PS50865"/>
    </source>
</evidence>
<gene>
    <name evidence="6" type="ORF">B0H16DRAFT_649476</name>
</gene>
<protein>
    <recommendedName>
        <fullName evidence="5">MYND-type domain-containing protein</fullName>
    </recommendedName>
</protein>
<feature type="domain" description="MYND-type" evidence="5">
    <location>
        <begin position="418"/>
        <end position="461"/>
    </location>
</feature>
<keyword evidence="2 4" id="KW-0863">Zinc-finger</keyword>
<dbReference type="Gene3D" id="6.10.140.2220">
    <property type="match status" value="1"/>
</dbReference>
<sequence length="640" mass="72553">MHPALRLENLSRLPLSYRGVAILAARGNGPNVRKLYTLIQQVERAEAVPLLPAFYPQFDPAKIFDVDGDISEEHQTVVINAFIGLKALIFLVIGTTVLDDLAMEFWPRVWKWIEFLWMHLALLLPLPPSDLEPWNACSWYGAAIVCFGHRPRIAAVLKSTPSVWMLLPQNWADLLRHIDHNDHIDMFVCVCECVERLNQGIMHGDNFTQIVYGAGGTIDDLACLIADHTRFVARFFRRPISDSVAVRLLLGALTFLEHAAELDFHIISAVLSHRIVEAFVSLYAGTVDYLTTGPPQVRRIFSRVLGTMLDHEPGYPWVTQALKAGLISLIFSWGQNPDVDRTDLKHILRTSLPCATVYHSVLSQLQLSLQAASHRPLQNLQPDVRAIYLTFLEIAADRLNAKKLYDSPDYILREACDNTECGRISTRQDFRRCSGCMQTYYCSQECQIADWRAPEGHRMRCSNLKSAHLVFQHSGTTLATLGLRKNLGRRNASFLHTLLHYDYLKARKTIRTRQILDGFHPVHFSYLAPGPEQSGRVAISPEPMDSLREWISGPQLEYCSIRTDRGGGCFEMHLLHVAEGTIPRTYIVPMRSDASTIWDGVKRLNQQVPKGLDAKQLQEQFPHICEELQTLLETEVVEIH</sequence>
<evidence type="ECO:0000313" key="6">
    <source>
        <dbReference type="EMBL" id="KAJ7758278.1"/>
    </source>
</evidence>
<dbReference type="SUPFAM" id="SSF144232">
    <property type="entry name" value="HIT/MYND zinc finger-like"/>
    <property type="match status" value="1"/>
</dbReference>
<keyword evidence="7" id="KW-1185">Reference proteome</keyword>
<dbReference type="AlphaFoldDB" id="A0AAD7J9A1"/>
<accession>A0AAD7J9A1</accession>